<proteinExistence type="predicted"/>
<organism evidence="1 2">
    <name type="scientific">Cyclobacterium qasimii M12-11B</name>
    <dbReference type="NCBI Taxonomy" id="641524"/>
    <lineage>
        <taxon>Bacteria</taxon>
        <taxon>Pseudomonadati</taxon>
        <taxon>Bacteroidota</taxon>
        <taxon>Cytophagia</taxon>
        <taxon>Cytophagales</taxon>
        <taxon>Cyclobacteriaceae</taxon>
        <taxon>Cyclobacterium</taxon>
    </lineage>
</organism>
<accession>S7VES0</accession>
<dbReference type="EMBL" id="ATNM01000110">
    <property type="protein sequence ID" value="EPR68057.1"/>
    <property type="molecule type" value="Genomic_DNA"/>
</dbReference>
<protein>
    <submittedName>
        <fullName evidence="1">Uncharacterized protein</fullName>
    </submittedName>
</protein>
<comment type="caution">
    <text evidence="1">The sequence shown here is derived from an EMBL/GenBank/DDBJ whole genome shotgun (WGS) entry which is preliminary data.</text>
</comment>
<reference evidence="1 2" key="1">
    <citation type="journal article" date="2013" name="Genome Announc.">
        <title>Draft Genome Sequence of Cyclobacterium qasimii Strain M12-11BT, Isolated from Arctic Marine Sediment.</title>
        <authorList>
            <person name="Shivaji S."/>
            <person name="Ara S."/>
            <person name="Singh A."/>
            <person name="Kumar Pinnaka A."/>
        </authorList>
    </citation>
    <scope>NUCLEOTIDE SEQUENCE [LARGE SCALE GENOMIC DNA]</scope>
    <source>
        <strain evidence="1 2">M12-11B</strain>
    </source>
</reference>
<sequence>MSALLQKKWQQYRQNQDGLIILYQGLSPLAEILRPFRAW</sequence>
<evidence type="ECO:0000313" key="1">
    <source>
        <dbReference type="EMBL" id="EPR68057.1"/>
    </source>
</evidence>
<name>S7VES0_9BACT</name>
<gene>
    <name evidence="1" type="ORF">ADICYQ_3129</name>
</gene>
<evidence type="ECO:0000313" key="2">
    <source>
        <dbReference type="Proteomes" id="UP000014974"/>
    </source>
</evidence>
<dbReference type="Proteomes" id="UP000014974">
    <property type="component" value="Unassembled WGS sequence"/>
</dbReference>
<dbReference type="AlphaFoldDB" id="S7VES0"/>